<keyword evidence="3 5" id="KW-0378">Hydrolase</keyword>
<dbReference type="Proteomes" id="UP000264006">
    <property type="component" value="Chromosome"/>
</dbReference>
<dbReference type="InterPro" id="IPR050131">
    <property type="entry name" value="Peptidase_S8_subtilisin-like"/>
</dbReference>
<dbReference type="Gene3D" id="3.40.50.200">
    <property type="entry name" value="Peptidase S8/S53 domain"/>
    <property type="match status" value="1"/>
</dbReference>
<organism evidence="8 9">
    <name type="scientific">Euzebya pacifica</name>
    <dbReference type="NCBI Taxonomy" id="1608957"/>
    <lineage>
        <taxon>Bacteria</taxon>
        <taxon>Bacillati</taxon>
        <taxon>Actinomycetota</taxon>
        <taxon>Nitriliruptoria</taxon>
        <taxon>Euzebyales</taxon>
    </lineage>
</organism>
<comment type="similarity">
    <text evidence="1 5">Belongs to the peptidase S8 family.</text>
</comment>
<evidence type="ECO:0000256" key="6">
    <source>
        <dbReference type="SAM" id="SignalP"/>
    </source>
</evidence>
<sequence>MMTAASRPRLVRLLLVVLLTSVVGNIPLPAHADDLPARSSELPSPPSADEAVSWEAEGTTATLDHVAEAVRATRLHERGLTGRGIGIALIDTGVAPVVGLTDVVHGPDISLDSQAEQAQHYDVYGHGTHLAGIITSDRLDAPGLAPDATLLSVKVGAYNGAVDVSQVIAGIDWVVQHREEHNIRVLVLAYGTDSTQDPLVDPLSHAVETAWHNGITVVTAAGNDGQVRDSLVNPATNPWVIAVGAVDTQGTRRVSDDTVATFSPAGTPARGPDVLAPGVGMVSARVPGGYLDTTFPGAQRPGDLFRGNGTSQAAAVVGAGVALMLEDDPSLTPDDVKARIVDGSKVLRQDGTGEAPGMLNLTQARTSDVIGAQVHLLSSGTGTLEGARGSYHLLGDSPLTGEQDIFGQPFDSVVWAAEATALTSWDGGTWNNTEWTGWGWDGWGWDTAEWTGTTWDGWGWDGWGWDGWGWDGWGWDGWGWDGWGWDGWGWDGWGWDGTQWD</sequence>
<keyword evidence="4 5" id="KW-0720">Serine protease</keyword>
<feature type="active site" description="Charge relay system" evidence="5">
    <location>
        <position position="91"/>
    </location>
</feature>
<dbReference type="SUPFAM" id="SSF52743">
    <property type="entry name" value="Subtilisin-like"/>
    <property type="match status" value="1"/>
</dbReference>
<dbReference type="GO" id="GO:0006508">
    <property type="term" value="P:proteolysis"/>
    <property type="evidence" value="ECO:0007669"/>
    <property type="project" value="UniProtKB-KW"/>
</dbReference>
<name>A0A346XTJ9_9ACTN</name>
<feature type="domain" description="Peptidase S8/S53" evidence="7">
    <location>
        <begin position="82"/>
        <end position="344"/>
    </location>
</feature>
<evidence type="ECO:0000256" key="1">
    <source>
        <dbReference type="ARBA" id="ARBA00011073"/>
    </source>
</evidence>
<evidence type="ECO:0000259" key="7">
    <source>
        <dbReference type="Pfam" id="PF00082"/>
    </source>
</evidence>
<dbReference type="InterPro" id="IPR015500">
    <property type="entry name" value="Peptidase_S8_subtilisin-rel"/>
</dbReference>
<evidence type="ECO:0000313" key="8">
    <source>
        <dbReference type="EMBL" id="AXV05546.1"/>
    </source>
</evidence>
<feature type="active site" description="Charge relay system" evidence="5">
    <location>
        <position position="126"/>
    </location>
</feature>
<dbReference type="InterPro" id="IPR036852">
    <property type="entry name" value="Peptidase_S8/S53_dom_sf"/>
</dbReference>
<feature type="signal peptide" evidence="6">
    <location>
        <begin position="1"/>
        <end position="32"/>
    </location>
</feature>
<keyword evidence="6" id="KW-0732">Signal</keyword>
<feature type="active site" description="Charge relay system" evidence="5">
    <location>
        <position position="311"/>
    </location>
</feature>
<evidence type="ECO:0000256" key="5">
    <source>
        <dbReference type="PROSITE-ProRule" id="PRU01240"/>
    </source>
</evidence>
<proteinExistence type="inferred from homology"/>
<evidence type="ECO:0000256" key="4">
    <source>
        <dbReference type="ARBA" id="ARBA00022825"/>
    </source>
</evidence>
<feature type="chain" id="PRO_5017038972" evidence="6">
    <location>
        <begin position="33"/>
        <end position="501"/>
    </location>
</feature>
<dbReference type="KEGG" id="euz:DVS28_a0845"/>
<evidence type="ECO:0000313" key="9">
    <source>
        <dbReference type="Proteomes" id="UP000264006"/>
    </source>
</evidence>
<dbReference type="GO" id="GO:0004252">
    <property type="term" value="F:serine-type endopeptidase activity"/>
    <property type="evidence" value="ECO:0007669"/>
    <property type="project" value="UniProtKB-UniRule"/>
</dbReference>
<gene>
    <name evidence="8" type="ORF">DVS28_a0845</name>
</gene>
<keyword evidence="9" id="KW-1185">Reference proteome</keyword>
<dbReference type="Pfam" id="PF00082">
    <property type="entry name" value="Peptidase_S8"/>
    <property type="match status" value="1"/>
</dbReference>
<dbReference type="PANTHER" id="PTHR43806">
    <property type="entry name" value="PEPTIDASE S8"/>
    <property type="match status" value="1"/>
</dbReference>
<dbReference type="PRINTS" id="PR00723">
    <property type="entry name" value="SUBTILISIN"/>
</dbReference>
<keyword evidence="8" id="KW-0449">Lipoprotein</keyword>
<reference evidence="8 9" key="1">
    <citation type="submission" date="2018-09" db="EMBL/GenBank/DDBJ databases">
        <title>Complete genome sequence of Euzebya sp. DY32-46 isolated from seawater of Pacific Ocean.</title>
        <authorList>
            <person name="Xu L."/>
            <person name="Wu Y.-H."/>
            <person name="Xu X.-W."/>
        </authorList>
    </citation>
    <scope>NUCLEOTIDE SEQUENCE [LARGE SCALE GENOMIC DNA]</scope>
    <source>
        <strain evidence="8 9">DY32-46</strain>
    </source>
</reference>
<dbReference type="AlphaFoldDB" id="A0A346XTJ9"/>
<dbReference type="PROSITE" id="PS51892">
    <property type="entry name" value="SUBTILASE"/>
    <property type="match status" value="1"/>
</dbReference>
<dbReference type="PANTHER" id="PTHR43806:SF65">
    <property type="entry name" value="SERINE PROTEASE APRX"/>
    <property type="match status" value="1"/>
</dbReference>
<dbReference type="EMBL" id="CP031165">
    <property type="protein sequence ID" value="AXV05546.1"/>
    <property type="molecule type" value="Genomic_DNA"/>
</dbReference>
<accession>A0A346XTJ9</accession>
<evidence type="ECO:0000256" key="2">
    <source>
        <dbReference type="ARBA" id="ARBA00022670"/>
    </source>
</evidence>
<protein>
    <submittedName>
        <fullName evidence="8">Putative LIPOPROTEIN</fullName>
    </submittedName>
</protein>
<evidence type="ECO:0000256" key="3">
    <source>
        <dbReference type="ARBA" id="ARBA00022801"/>
    </source>
</evidence>
<dbReference type="InterPro" id="IPR000209">
    <property type="entry name" value="Peptidase_S8/S53_dom"/>
</dbReference>
<keyword evidence="2 5" id="KW-0645">Protease</keyword>